<dbReference type="PROSITE" id="PS51257">
    <property type="entry name" value="PROKAR_LIPOPROTEIN"/>
    <property type="match status" value="1"/>
</dbReference>
<dbReference type="InterPro" id="IPR037293">
    <property type="entry name" value="Gal_Oxidase_central_sf"/>
</dbReference>
<gene>
    <name evidence="4" type="ORF">OV287_02930</name>
</gene>
<dbReference type="RefSeq" id="WP_267532433.1">
    <property type="nucleotide sequence ID" value="NZ_JAPNKA010000001.1"/>
</dbReference>
<evidence type="ECO:0000256" key="2">
    <source>
        <dbReference type="ARBA" id="ARBA00022737"/>
    </source>
</evidence>
<dbReference type="EMBL" id="JAPNKA010000001">
    <property type="protein sequence ID" value="MCY1073426.1"/>
    <property type="molecule type" value="Genomic_DNA"/>
</dbReference>
<proteinExistence type="predicted"/>
<dbReference type="Proteomes" id="UP001207654">
    <property type="component" value="Unassembled WGS sequence"/>
</dbReference>
<dbReference type="Gene3D" id="2.130.10.80">
    <property type="entry name" value="Galactose oxidase/kelch, beta-propeller"/>
    <property type="match status" value="1"/>
</dbReference>
<accession>A0ABT3ZVP6</accession>
<evidence type="ECO:0000256" key="1">
    <source>
        <dbReference type="ARBA" id="ARBA00022441"/>
    </source>
</evidence>
<reference evidence="4 5" key="1">
    <citation type="submission" date="2022-11" db="EMBL/GenBank/DDBJ databases">
        <title>Minimal conservation of predation-associated metabolite biosynthetic gene clusters underscores biosynthetic potential of Myxococcota including descriptions for ten novel species: Archangium lansinium sp. nov., Myxococcus landrumus sp. nov., Nannocystis bai.</title>
        <authorList>
            <person name="Ahearne A."/>
            <person name="Stevens C."/>
            <person name="Phillips K."/>
        </authorList>
    </citation>
    <scope>NUCLEOTIDE SEQUENCE [LARGE SCALE GENOMIC DNA]</scope>
    <source>
        <strain evidence="4 5">MIWBW</strain>
    </source>
</reference>
<evidence type="ECO:0000256" key="3">
    <source>
        <dbReference type="SAM" id="SignalP"/>
    </source>
</evidence>
<dbReference type="PANTHER" id="PTHR24412:SF489">
    <property type="entry name" value="RING FINGER DOMAIN AND KELCH REPEAT-CONTAINING PROTEIN DDB_G0271372"/>
    <property type="match status" value="1"/>
</dbReference>
<dbReference type="SMART" id="SM00612">
    <property type="entry name" value="Kelch"/>
    <property type="match status" value="3"/>
</dbReference>
<dbReference type="SUPFAM" id="SSF117281">
    <property type="entry name" value="Kelch motif"/>
    <property type="match status" value="1"/>
</dbReference>
<evidence type="ECO:0000313" key="5">
    <source>
        <dbReference type="Proteomes" id="UP001207654"/>
    </source>
</evidence>
<name>A0ABT3ZVP6_9BACT</name>
<keyword evidence="2" id="KW-0677">Repeat</keyword>
<keyword evidence="3" id="KW-0732">Signal</keyword>
<sequence length="531" mass="54699">MRTVKLAASLTAALLMQACGGSTAEEPSKLVTSTAALTSAVSRGCTFTLSYKEVAPPFPPTYVPVVTRQASPSCPWDTASVDLPGSYSVPQLSLVANDLGLAVGYTNKHSPSGSAGTWLELRHVAPDTLSVVRSFTLSAHVNFGTGRVSNSELSILTDGTTLKVKGEKAGVIPGETGSGSYFVATFPDFFTSTTAPTLNASTAPEVTSAGSWSVTGSLASARSVHTATLLNGTGDVLVVGGTTAEVFNPYSNTSTLTGAPIYARKQHTATAISSSQVLVAGGWTGSDWNSSSEVFDQTTGTWTATGSMSTPRGNHTATLLDSGKVLVVGGTSTATYGATNTAELFDPATNTWSPAASAPTAAYRHTATLLYSGKVLVTGGELWGTGALSTVQEYDPATNTWSLMSSMPRSRTGHVAVRLYSGTVMVLGGGRDEVDLYYPYMATPSWYPGPSVPSAASAVSATLLYSGEVLVTHSTGQASLYDPSTNSWQSAGALTAPLQAHAATFLHSGQVLVTGGSTSGSDVTTVQRYTR</sequence>
<dbReference type="Gene3D" id="2.120.10.80">
    <property type="entry name" value="Kelch-type beta propeller"/>
    <property type="match status" value="1"/>
</dbReference>
<dbReference type="SUPFAM" id="SSF50965">
    <property type="entry name" value="Galactose oxidase, central domain"/>
    <property type="match status" value="1"/>
</dbReference>
<comment type="caution">
    <text evidence="4">The sequence shown here is derived from an EMBL/GenBank/DDBJ whole genome shotgun (WGS) entry which is preliminary data.</text>
</comment>
<dbReference type="InterPro" id="IPR006652">
    <property type="entry name" value="Kelch_1"/>
</dbReference>
<protein>
    <submittedName>
        <fullName evidence="4">Kelch repeat-containing protein</fullName>
    </submittedName>
</protein>
<organism evidence="4 5">
    <name type="scientific">Archangium lansingense</name>
    <dbReference type="NCBI Taxonomy" id="2995310"/>
    <lineage>
        <taxon>Bacteria</taxon>
        <taxon>Pseudomonadati</taxon>
        <taxon>Myxococcota</taxon>
        <taxon>Myxococcia</taxon>
        <taxon>Myxococcales</taxon>
        <taxon>Cystobacterineae</taxon>
        <taxon>Archangiaceae</taxon>
        <taxon>Archangium</taxon>
    </lineage>
</organism>
<dbReference type="PANTHER" id="PTHR24412">
    <property type="entry name" value="KELCH PROTEIN"/>
    <property type="match status" value="1"/>
</dbReference>
<feature type="chain" id="PRO_5047255235" evidence="3">
    <location>
        <begin position="25"/>
        <end position="531"/>
    </location>
</feature>
<evidence type="ECO:0000313" key="4">
    <source>
        <dbReference type="EMBL" id="MCY1073426.1"/>
    </source>
</evidence>
<keyword evidence="1" id="KW-0880">Kelch repeat</keyword>
<dbReference type="InterPro" id="IPR015915">
    <property type="entry name" value="Kelch-typ_b-propeller"/>
</dbReference>
<keyword evidence="5" id="KW-1185">Reference proteome</keyword>
<dbReference type="Pfam" id="PF24681">
    <property type="entry name" value="Kelch_KLHDC2_KLHL20_DRC7"/>
    <property type="match status" value="1"/>
</dbReference>
<feature type="signal peptide" evidence="3">
    <location>
        <begin position="1"/>
        <end position="24"/>
    </location>
</feature>
<dbReference type="InterPro" id="IPR011043">
    <property type="entry name" value="Gal_Oxase/kelch_b-propeller"/>
</dbReference>